<dbReference type="Proteomes" id="UP000000427">
    <property type="component" value="Chromosome"/>
</dbReference>
<dbReference type="KEGG" id="ban:BA_2669"/>
<dbReference type="AlphaFoldDB" id="A0A6L7H460"/>
<reference evidence="1 2" key="1">
    <citation type="journal article" date="2003" name="Nature">
        <title>The genome sequence of Bacillus anthracis Ames and comparison to closely related bacteria.</title>
        <authorList>
            <person name="Read T.D."/>
            <person name="Peterson S.N."/>
            <person name="Tourasse N."/>
            <person name="Baillie L.W."/>
            <person name="Paulsen I.T."/>
            <person name="Nelson K.E."/>
            <person name="Tettelin H."/>
            <person name="Fouts D.E."/>
            <person name="Eisen J.A."/>
            <person name="Gill S.R."/>
            <person name="Holtzapple E.K."/>
            <person name="Okstad O.A."/>
            <person name="Helgason E."/>
            <person name="Rilstone J."/>
            <person name="Wu M."/>
            <person name="Kolonay J.F."/>
            <person name="Beanan M.J."/>
            <person name="Dodson R.J."/>
            <person name="Brinkac L.M."/>
            <person name="Gwinn M."/>
            <person name="DeBoy R.T."/>
            <person name="Madpu R."/>
            <person name="Daugherty S.C."/>
            <person name="Durkin A.S."/>
            <person name="Haft D.H."/>
            <person name="Nelson W.C."/>
            <person name="Peterson J.D."/>
            <person name="Pop M."/>
            <person name="Khouri H.M."/>
            <person name="Radune D."/>
            <person name="Benton J.L."/>
            <person name="Mahamoud Y."/>
            <person name="Jiang L."/>
            <person name="Hance I.R."/>
            <person name="Weidman J.F."/>
            <person name="Berry K.J."/>
            <person name="Plaut R.D."/>
            <person name="Wolf A.M."/>
            <person name="Watkins K.L."/>
            <person name="Nierman W.C."/>
            <person name="Hazen A."/>
            <person name="Cline R."/>
            <person name="Redmond C."/>
            <person name="Thwaite J.E."/>
            <person name="White O."/>
            <person name="Salzberg S.L."/>
            <person name="Thomason B."/>
            <person name="Friedlander A.M."/>
            <person name="Koehler T.M."/>
            <person name="Hanna P.C."/>
            <person name="Kolsto A.B."/>
            <person name="Fraser C.M."/>
        </authorList>
    </citation>
    <scope>NUCLEOTIDE SEQUENCE [LARGE SCALE GENOMIC DNA]</scope>
    <source>
        <strain evidence="2">Ames / isolate Porton</strain>
    </source>
</reference>
<gene>
    <name evidence="1" type="ordered locus">BA_2669</name>
</gene>
<evidence type="ECO:0000313" key="1">
    <source>
        <dbReference type="EMBL" id="AAP26515.1"/>
    </source>
</evidence>
<dbReference type="RefSeq" id="WP_000021732.1">
    <property type="nucleotide sequence ID" value="NZ_AP014833.1"/>
</dbReference>
<dbReference type="GeneID" id="45022518"/>
<evidence type="ECO:0000313" key="2">
    <source>
        <dbReference type="Proteomes" id="UP000000427"/>
    </source>
</evidence>
<dbReference type="InterPro" id="IPR018750">
    <property type="entry name" value="DUF2306_membrane"/>
</dbReference>
<sequence>MSIFNILLTIHILFGTICLITGILAMVAQKKKGKHTEWGEIYHASYVVITLTAIILSIINWDKIAYLFYVAIFSYAFAIYGYLARKKRWKNWLHHHIRGMLGSYIGAVTALLVNIGIHIPIINLLPPIWFWFLPTLIGIPLVASVSKNIKSVVKIHYNFVTF</sequence>
<organism evidence="1 2">
    <name type="scientific">Bacillus anthracis</name>
    <name type="common">anthrax bacterium</name>
    <dbReference type="NCBI Taxonomy" id="1392"/>
    <lineage>
        <taxon>Bacteria</taxon>
        <taxon>Bacillati</taxon>
        <taxon>Bacillota</taxon>
        <taxon>Bacilli</taxon>
        <taxon>Bacillales</taxon>
        <taxon>Bacillaceae</taxon>
        <taxon>Bacillus</taxon>
        <taxon>Bacillus cereus group</taxon>
    </lineage>
</organism>
<accession>A0A6L7H460</accession>
<name>A0A6L7H460_BACAN</name>
<dbReference type="OrthoDB" id="2453961at2"/>
<protein>
    <submittedName>
        <fullName evidence="1">Uncharacterized protein</fullName>
    </submittedName>
</protein>
<proteinExistence type="predicted"/>
<dbReference type="EMBL" id="AE016879">
    <property type="protein sequence ID" value="AAP26515.1"/>
    <property type="molecule type" value="Genomic_DNA"/>
</dbReference>
<dbReference type="Pfam" id="PF10067">
    <property type="entry name" value="DUF2306"/>
    <property type="match status" value="1"/>
</dbReference>